<gene>
    <name evidence="2" type="ORF">LKMONMHP_1581</name>
</gene>
<keyword evidence="3" id="KW-1185">Reference proteome</keyword>
<dbReference type="EMBL" id="BPQV01000004">
    <property type="protein sequence ID" value="GJE26730.1"/>
    <property type="molecule type" value="Genomic_DNA"/>
</dbReference>
<feature type="domain" description="RES" evidence="1">
    <location>
        <begin position="22"/>
        <end position="154"/>
    </location>
</feature>
<evidence type="ECO:0000313" key="2">
    <source>
        <dbReference type="EMBL" id="GJE26730.1"/>
    </source>
</evidence>
<sequence>MPEPGSRLVLWRAYVPRWAHDPLSGAGAARFGGRWNRIGQPCLYAARELSTAWAEYNQGFVQHPATIAQLILKGARLADLTAPDGLRGLGLPDDLHRAEWRADLDAGRLPETHRAAERLLEAGFHGLIYPSFMSRGGTCIALWRWNGEEGPRLSVIDPEGRLPKTDAPWL</sequence>
<dbReference type="SMART" id="SM00953">
    <property type="entry name" value="RES"/>
    <property type="match status" value="1"/>
</dbReference>
<dbReference type="Pfam" id="PF08808">
    <property type="entry name" value="RES"/>
    <property type="match status" value="1"/>
</dbReference>
<organism evidence="2 3">
    <name type="scientific">Methylobacterium organophilum</name>
    <dbReference type="NCBI Taxonomy" id="410"/>
    <lineage>
        <taxon>Bacteria</taxon>
        <taxon>Pseudomonadati</taxon>
        <taxon>Pseudomonadota</taxon>
        <taxon>Alphaproteobacteria</taxon>
        <taxon>Hyphomicrobiales</taxon>
        <taxon>Methylobacteriaceae</taxon>
        <taxon>Methylobacterium</taxon>
    </lineage>
</organism>
<reference evidence="2" key="2">
    <citation type="submission" date="2021-08" db="EMBL/GenBank/DDBJ databases">
        <authorList>
            <person name="Tani A."/>
            <person name="Ola A."/>
            <person name="Ogura Y."/>
            <person name="Katsura K."/>
            <person name="Hayashi T."/>
        </authorList>
    </citation>
    <scope>NUCLEOTIDE SEQUENCE</scope>
    <source>
        <strain evidence="2">NBRC 15689</strain>
    </source>
</reference>
<dbReference type="Proteomes" id="UP001055156">
    <property type="component" value="Unassembled WGS sequence"/>
</dbReference>
<evidence type="ECO:0000313" key="3">
    <source>
        <dbReference type="Proteomes" id="UP001055156"/>
    </source>
</evidence>
<dbReference type="InterPro" id="IPR014914">
    <property type="entry name" value="RES_dom"/>
</dbReference>
<accession>A0ABQ4T4Y9</accession>
<comment type="caution">
    <text evidence="2">The sequence shown here is derived from an EMBL/GenBank/DDBJ whole genome shotgun (WGS) entry which is preliminary data.</text>
</comment>
<proteinExistence type="predicted"/>
<name>A0ABQ4T4Y9_METOR</name>
<reference evidence="2" key="1">
    <citation type="journal article" date="2021" name="Front. Microbiol.">
        <title>Comprehensive Comparative Genomics and Phenotyping of Methylobacterium Species.</title>
        <authorList>
            <person name="Alessa O."/>
            <person name="Ogura Y."/>
            <person name="Fujitani Y."/>
            <person name="Takami H."/>
            <person name="Hayashi T."/>
            <person name="Sahin N."/>
            <person name="Tani A."/>
        </authorList>
    </citation>
    <scope>NUCLEOTIDE SEQUENCE</scope>
    <source>
        <strain evidence="2">NBRC 15689</strain>
    </source>
</reference>
<protein>
    <recommendedName>
        <fullName evidence="1">RES domain-containing protein</fullName>
    </recommendedName>
</protein>
<evidence type="ECO:0000259" key="1">
    <source>
        <dbReference type="SMART" id="SM00953"/>
    </source>
</evidence>